<proteinExistence type="predicted"/>
<reference evidence="2" key="1">
    <citation type="submission" date="2022-11" db="UniProtKB">
        <authorList>
            <consortium name="WormBaseParasite"/>
        </authorList>
    </citation>
    <scope>IDENTIFICATION</scope>
</reference>
<dbReference type="Proteomes" id="UP000887565">
    <property type="component" value="Unplaced"/>
</dbReference>
<protein>
    <submittedName>
        <fullName evidence="2">Uncharacterized protein</fullName>
    </submittedName>
</protein>
<evidence type="ECO:0000313" key="2">
    <source>
        <dbReference type="WBParaSite" id="nRc.2.0.1.t40327-RA"/>
    </source>
</evidence>
<name>A0A915KNA8_ROMCU</name>
<organism evidence="1 2">
    <name type="scientific">Romanomermis culicivorax</name>
    <name type="common">Nematode worm</name>
    <dbReference type="NCBI Taxonomy" id="13658"/>
    <lineage>
        <taxon>Eukaryota</taxon>
        <taxon>Metazoa</taxon>
        <taxon>Ecdysozoa</taxon>
        <taxon>Nematoda</taxon>
        <taxon>Enoplea</taxon>
        <taxon>Dorylaimia</taxon>
        <taxon>Mermithida</taxon>
        <taxon>Mermithoidea</taxon>
        <taxon>Mermithidae</taxon>
        <taxon>Romanomermis</taxon>
    </lineage>
</organism>
<evidence type="ECO:0000313" key="1">
    <source>
        <dbReference type="Proteomes" id="UP000887565"/>
    </source>
</evidence>
<sequence length="234" mass="25897">MESAFGEYTIKCLILDDGRNDQCIIGSHFLTHPNIHAILNFKENHIEIQDVKLPLKVIASVRPQTDVFLNAANDNILEEILEQEKDDREKPPIPNTEDLTAEIFRKNFRPAGALSEADLRVPNILPARVSLLIEIDADVKAFTRAMTEKTISQPTLPDSILLAADYPPPPVEATTIASHDEVLQAQAADPAITTFVASLPIHNAAKCPPIFFTEDGLLYRQIKDSKQLVVPASM</sequence>
<dbReference type="AlphaFoldDB" id="A0A915KNA8"/>
<accession>A0A915KNA8</accession>
<keyword evidence="1" id="KW-1185">Reference proteome</keyword>
<dbReference type="WBParaSite" id="nRc.2.0.1.t40327-RA">
    <property type="protein sequence ID" value="nRc.2.0.1.t40327-RA"/>
    <property type="gene ID" value="nRc.2.0.1.g40327"/>
</dbReference>